<reference evidence="1" key="1">
    <citation type="journal article" date="2021" name="Proc. Natl. Acad. Sci. U.S.A.">
        <title>A Catalog of Tens of Thousands of Viruses from Human Metagenomes Reveals Hidden Associations with Chronic Diseases.</title>
        <authorList>
            <person name="Tisza M.J."/>
            <person name="Buck C.B."/>
        </authorList>
    </citation>
    <scope>NUCLEOTIDE SEQUENCE</scope>
    <source>
        <strain evidence="1">CtMOb8</strain>
    </source>
</reference>
<organism evidence="1">
    <name type="scientific">Siphoviridae sp. ctMOb8</name>
    <dbReference type="NCBI Taxonomy" id="2825460"/>
    <lineage>
        <taxon>Viruses</taxon>
        <taxon>Duplodnaviria</taxon>
        <taxon>Heunggongvirae</taxon>
        <taxon>Uroviricota</taxon>
        <taxon>Caudoviricetes</taxon>
    </lineage>
</organism>
<dbReference type="EMBL" id="BK015544">
    <property type="protein sequence ID" value="DAE12144.1"/>
    <property type="molecule type" value="Genomic_DNA"/>
</dbReference>
<evidence type="ECO:0000313" key="1">
    <source>
        <dbReference type="EMBL" id="DAE12144.1"/>
    </source>
</evidence>
<name>A0A8S5PZG7_9CAUD</name>
<accession>A0A8S5PZG7</accession>
<protein>
    <submittedName>
        <fullName evidence="1">Uncharacterized protein</fullName>
    </submittedName>
</protein>
<sequence>MYSCIHVLAYVRIFIRLYLRKYLRILIFTYTHRYY</sequence>
<proteinExistence type="predicted"/>